<sequence>MSGKTNIRGNRLETEIERSREESNWKKVIELAEHLKARNQPGLETLANFLIGEGKLESYLEENPPTESNVQRARTGLADARKYLMMCIGEPAKKTTTGDHESGTGHDSPPQVTLDPVHATAGHRRPSWGITGHHRLSLSSTNHHWLPWITTGLHRSPHASIDHHRPLQFITDPVNNSQQLAAEHRWPHLWNETLRTRKSSIHVIDLLEVSLDALLLLSKLEYAVGDYEGALAHLTAAGLDQLTEKTLPTRSLRIVAESYAIKGLCSERVPLPNNSKYQRAEKSEKMIRCFELAGDLTLLYLQEQDKLTSTPSTHSLQSLPAATTTGSTSPLPPSGLENKKIGVILETALQRAPILYMKAGQLDKAITRYRSMLAAVESTATQHLRLTLARQLAEVLLRGCSEHTYQPPTQGGKHLDERSKSSSSLKSGESPWKPQNYSGTNLFVPRNINEEIILLLLISEAMAVREAVLSQSPEFKNARVHAFDNATAVYDLLCISLARRKQFKILIEVFERAMKFSHEESHVWQQFGLALACGRKDARALLVLQEVHRLLPAQPHYCLLAARLCFQQLAKIDEGLEWVEKAIKCCEERMSFLSARCYLYQGMGLMLSANHDQRHSNSHTLRAKALESLTRAQQLDSSDHLVEFYLALLYAQNFHLVEAMHHVKLALYLRSDHPHSLHLLILLISAQKDYEEALELCEAALKEYPDDLHLMYVRASLEEAVFGGEVALLTARRMLTLWQKLYKEQLSSDTTDSQSYHHTNHDTYSIFNMSDKDAAPNPAESSAPTSMGIVFSEVVSLNLRLLSPTIPLDTNPEKLGPRPQLTLDSPPHPPTASVHAESVAASRVEQALSEVASSLSSYQPKPGPHQAWLLQIQIWLLTAQLYIKTDQLSEAAHCIQEASSIFPMSHHIMFMKGLLHEKKNEFHEAQTCYQNALAINPYHLKSLRHLGVVYHFLGRERLAEKTLADAIKVDPNDHYSWETMGEALTSLGQLDSASNCLQRAIDIEAKSPILPFTSVPFCYE</sequence>
<dbReference type="SMART" id="SM00028">
    <property type="entry name" value="TPR"/>
    <property type="match status" value="6"/>
</dbReference>
<dbReference type="Pfam" id="PF19440">
    <property type="entry name" value="TTC7_N"/>
    <property type="match status" value="2"/>
</dbReference>
<comment type="function">
    <text evidence="1">Involved in endocytosis.</text>
</comment>
<evidence type="ECO:0000256" key="1">
    <source>
        <dbReference type="ARBA" id="ARBA00002550"/>
    </source>
</evidence>
<dbReference type="GO" id="GO:0005886">
    <property type="term" value="C:plasma membrane"/>
    <property type="evidence" value="ECO:0007669"/>
    <property type="project" value="TreeGrafter"/>
</dbReference>
<feature type="repeat" description="TPR" evidence="3">
    <location>
        <begin position="974"/>
        <end position="1007"/>
    </location>
</feature>
<feature type="repeat" description="TPR" evidence="3">
    <location>
        <begin position="906"/>
        <end position="939"/>
    </location>
</feature>
<dbReference type="Gene3D" id="1.25.40.10">
    <property type="entry name" value="Tetratricopeptide repeat domain"/>
    <property type="match status" value="2"/>
</dbReference>
<dbReference type="FunFam" id="1.25.40.10:FF:000421">
    <property type="entry name" value="Tetratricopeptide repeat domain 7B"/>
    <property type="match status" value="1"/>
</dbReference>
<proteinExistence type="inferred from homology"/>
<dbReference type="PROSITE" id="PS50005">
    <property type="entry name" value="TPR"/>
    <property type="match status" value="3"/>
</dbReference>
<feature type="region of interest" description="Disordered" evidence="4">
    <location>
        <begin position="93"/>
        <end position="128"/>
    </location>
</feature>
<dbReference type="Pfam" id="PF13181">
    <property type="entry name" value="TPR_8"/>
    <property type="match status" value="3"/>
</dbReference>
<comment type="similarity">
    <text evidence="2">Belongs to the YPP1 family.</text>
</comment>
<comment type="caution">
    <text evidence="6">The sequence shown here is derived from an EMBL/GenBank/DDBJ whole genome shotgun (WGS) entry which is preliminary data.</text>
</comment>
<accession>A0AAE1NTE1</accession>
<keyword evidence="7" id="KW-1185">Reference proteome</keyword>
<dbReference type="GO" id="GO:0046854">
    <property type="term" value="P:phosphatidylinositol phosphate biosynthetic process"/>
    <property type="evidence" value="ECO:0007669"/>
    <property type="project" value="TreeGrafter"/>
</dbReference>
<gene>
    <name evidence="6" type="ORF">Pmani_032558</name>
</gene>
<feature type="region of interest" description="Disordered" evidence="4">
    <location>
        <begin position="310"/>
        <end position="334"/>
    </location>
</feature>
<dbReference type="InterPro" id="IPR011990">
    <property type="entry name" value="TPR-like_helical_dom_sf"/>
</dbReference>
<protein>
    <recommendedName>
        <fullName evidence="5">Tetratricopeptide repeat protein 7 N-terminal domain-containing protein</fullName>
    </recommendedName>
</protein>
<dbReference type="InterPro" id="IPR045819">
    <property type="entry name" value="TTC7_N"/>
</dbReference>
<dbReference type="GO" id="GO:0072659">
    <property type="term" value="P:protein localization to plasma membrane"/>
    <property type="evidence" value="ECO:0007669"/>
    <property type="project" value="TreeGrafter"/>
</dbReference>
<reference evidence="6" key="1">
    <citation type="submission" date="2023-11" db="EMBL/GenBank/DDBJ databases">
        <title>Genome assemblies of two species of porcelain crab, Petrolisthes cinctipes and Petrolisthes manimaculis (Anomura: Porcellanidae).</title>
        <authorList>
            <person name="Angst P."/>
        </authorList>
    </citation>
    <scope>NUCLEOTIDE SEQUENCE</scope>
    <source>
        <strain evidence="6">PB745_02</strain>
        <tissue evidence="6">Gill</tissue>
    </source>
</reference>
<evidence type="ECO:0000256" key="3">
    <source>
        <dbReference type="PROSITE-ProRule" id="PRU00339"/>
    </source>
</evidence>
<dbReference type="EMBL" id="JAWZYT010004192">
    <property type="protein sequence ID" value="KAK4294847.1"/>
    <property type="molecule type" value="Genomic_DNA"/>
</dbReference>
<dbReference type="InterPro" id="IPR051722">
    <property type="entry name" value="Endocytosis_PI4K-reg_protein"/>
</dbReference>
<dbReference type="AlphaFoldDB" id="A0AAE1NTE1"/>
<evidence type="ECO:0000256" key="2">
    <source>
        <dbReference type="ARBA" id="ARBA00038251"/>
    </source>
</evidence>
<evidence type="ECO:0000259" key="5">
    <source>
        <dbReference type="Pfam" id="PF19440"/>
    </source>
</evidence>
<evidence type="ECO:0000313" key="6">
    <source>
        <dbReference type="EMBL" id="KAK4294847.1"/>
    </source>
</evidence>
<feature type="compositionally biased region" description="Low complexity" evidence="4">
    <location>
        <begin position="318"/>
        <end position="329"/>
    </location>
</feature>
<evidence type="ECO:0000256" key="4">
    <source>
        <dbReference type="SAM" id="MobiDB-lite"/>
    </source>
</evidence>
<feature type="region of interest" description="Disordered" evidence="4">
    <location>
        <begin position="403"/>
        <end position="433"/>
    </location>
</feature>
<feature type="compositionally biased region" description="Basic and acidic residues" evidence="4">
    <location>
        <begin position="93"/>
        <end position="104"/>
    </location>
</feature>
<dbReference type="Proteomes" id="UP001292094">
    <property type="component" value="Unassembled WGS sequence"/>
</dbReference>
<feature type="repeat" description="TPR" evidence="3">
    <location>
        <begin position="940"/>
        <end position="973"/>
    </location>
</feature>
<dbReference type="PANTHER" id="PTHR23083:SF464">
    <property type="entry name" value="TETRATRICOPEPTIDE REPEAT DOMAIN 7, ISOFORM A"/>
    <property type="match status" value="1"/>
</dbReference>
<dbReference type="InterPro" id="IPR019734">
    <property type="entry name" value="TPR_rpt"/>
</dbReference>
<dbReference type="SUPFAM" id="SSF48452">
    <property type="entry name" value="TPR-like"/>
    <property type="match status" value="3"/>
</dbReference>
<evidence type="ECO:0000313" key="7">
    <source>
        <dbReference type="Proteomes" id="UP001292094"/>
    </source>
</evidence>
<feature type="domain" description="Tetratricopeptide repeat protein 7 N-terminal" evidence="5">
    <location>
        <begin position="211"/>
        <end position="508"/>
    </location>
</feature>
<feature type="region of interest" description="Disordered" evidence="4">
    <location>
        <begin position="808"/>
        <end position="833"/>
    </location>
</feature>
<name>A0AAE1NTE1_9EUCA</name>
<feature type="domain" description="Tetratricopeptide repeat protein 7 N-terminal" evidence="5">
    <location>
        <begin position="1"/>
        <end position="94"/>
    </location>
</feature>
<organism evidence="6 7">
    <name type="scientific">Petrolisthes manimaculis</name>
    <dbReference type="NCBI Taxonomy" id="1843537"/>
    <lineage>
        <taxon>Eukaryota</taxon>
        <taxon>Metazoa</taxon>
        <taxon>Ecdysozoa</taxon>
        <taxon>Arthropoda</taxon>
        <taxon>Crustacea</taxon>
        <taxon>Multicrustacea</taxon>
        <taxon>Malacostraca</taxon>
        <taxon>Eumalacostraca</taxon>
        <taxon>Eucarida</taxon>
        <taxon>Decapoda</taxon>
        <taxon>Pleocyemata</taxon>
        <taxon>Anomura</taxon>
        <taxon>Galatheoidea</taxon>
        <taxon>Porcellanidae</taxon>
        <taxon>Petrolisthes</taxon>
    </lineage>
</organism>
<keyword evidence="3" id="KW-0802">TPR repeat</keyword>
<dbReference type="PANTHER" id="PTHR23083">
    <property type="entry name" value="TETRATRICOPEPTIDE REPEAT PROTEIN, TPR"/>
    <property type="match status" value="1"/>
</dbReference>